<reference evidence="4" key="1">
    <citation type="submission" date="2023-07" db="EMBL/GenBank/DDBJ databases">
        <title>Description of three actinobacteria isolated from air of manufacturing shop in a pharmaceutical factory.</title>
        <authorList>
            <person name="Zhang D.-F."/>
        </authorList>
    </citation>
    <scope>NUCLEOTIDE SEQUENCE [LARGE SCALE GENOMIC DNA]</scope>
    <source>
        <strain evidence="4">CCTCC AB 2011122</strain>
    </source>
</reference>
<dbReference type="InterPro" id="IPR006015">
    <property type="entry name" value="Universal_stress_UspA"/>
</dbReference>
<dbReference type="Proteomes" id="UP001260072">
    <property type="component" value="Unassembled WGS sequence"/>
</dbReference>
<dbReference type="InterPro" id="IPR006016">
    <property type="entry name" value="UspA"/>
</dbReference>
<gene>
    <name evidence="3" type="ORF">RH861_00915</name>
</gene>
<evidence type="ECO:0000256" key="1">
    <source>
        <dbReference type="ARBA" id="ARBA00008791"/>
    </source>
</evidence>
<comment type="caution">
    <text evidence="3">The sequence shown here is derived from an EMBL/GenBank/DDBJ whole genome shotgun (WGS) entry which is preliminary data.</text>
</comment>
<dbReference type="RefSeq" id="WP_310519351.1">
    <property type="nucleotide sequence ID" value="NZ_BAABBS010000001.1"/>
</dbReference>
<dbReference type="EMBL" id="JAVKGS010000001">
    <property type="protein sequence ID" value="MDR5690618.1"/>
    <property type="molecule type" value="Genomic_DNA"/>
</dbReference>
<dbReference type="Gene3D" id="3.40.50.620">
    <property type="entry name" value="HUPs"/>
    <property type="match status" value="1"/>
</dbReference>
<proteinExistence type="inferred from homology"/>
<dbReference type="InterPro" id="IPR014729">
    <property type="entry name" value="Rossmann-like_a/b/a_fold"/>
</dbReference>
<dbReference type="PRINTS" id="PR01438">
    <property type="entry name" value="UNVRSLSTRESS"/>
</dbReference>
<evidence type="ECO:0000259" key="2">
    <source>
        <dbReference type="Pfam" id="PF00582"/>
    </source>
</evidence>
<protein>
    <submittedName>
        <fullName evidence="3">Universal stress protein</fullName>
    </submittedName>
</protein>
<dbReference type="PANTHER" id="PTHR46553:SF3">
    <property type="entry name" value="ADENINE NUCLEOTIDE ALPHA HYDROLASES-LIKE SUPERFAMILY PROTEIN"/>
    <property type="match status" value="1"/>
</dbReference>
<feature type="domain" description="UspA" evidence="2">
    <location>
        <begin position="15"/>
        <end position="147"/>
    </location>
</feature>
<dbReference type="Pfam" id="PF00582">
    <property type="entry name" value="Usp"/>
    <property type="match status" value="1"/>
</dbReference>
<evidence type="ECO:0000313" key="3">
    <source>
        <dbReference type="EMBL" id="MDR5690618.1"/>
    </source>
</evidence>
<comment type="similarity">
    <text evidence="1">Belongs to the universal stress protein A family.</text>
</comment>
<organism evidence="3 4">
    <name type="scientific">Agromyces indicus</name>
    <dbReference type="NCBI Taxonomy" id="758919"/>
    <lineage>
        <taxon>Bacteria</taxon>
        <taxon>Bacillati</taxon>
        <taxon>Actinomycetota</taxon>
        <taxon>Actinomycetes</taxon>
        <taxon>Micrococcales</taxon>
        <taxon>Microbacteriaceae</taxon>
        <taxon>Agromyces</taxon>
    </lineage>
</organism>
<dbReference type="PANTHER" id="PTHR46553">
    <property type="entry name" value="ADENINE NUCLEOTIDE ALPHA HYDROLASES-LIKE SUPERFAMILY PROTEIN"/>
    <property type="match status" value="1"/>
</dbReference>
<sequence length="151" mass="15653">MTNPQDAAAVPAPSRIVVGVDGSALSRRALEWAVAEARLRSAAVHVITAWEYPAVVVGMEGTLDTREIEAGARHGLDATLLRVPHSDVEVTSEVVQGGAARILIDASARADLLVVGSRGHGGFVGLMLGSVSSQVVHHSMCTVVVVRGVSD</sequence>
<accession>A0ABU1FFU1</accession>
<keyword evidence="4" id="KW-1185">Reference proteome</keyword>
<evidence type="ECO:0000313" key="4">
    <source>
        <dbReference type="Proteomes" id="UP001260072"/>
    </source>
</evidence>
<dbReference type="SUPFAM" id="SSF52402">
    <property type="entry name" value="Adenine nucleotide alpha hydrolases-like"/>
    <property type="match status" value="1"/>
</dbReference>
<name>A0ABU1FFU1_9MICO</name>